<gene>
    <name evidence="2" type="ORF">AMELA_G00190540</name>
</gene>
<organism evidence="2 3">
    <name type="scientific">Ameiurus melas</name>
    <name type="common">Black bullhead</name>
    <name type="synonym">Silurus melas</name>
    <dbReference type="NCBI Taxonomy" id="219545"/>
    <lineage>
        <taxon>Eukaryota</taxon>
        <taxon>Metazoa</taxon>
        <taxon>Chordata</taxon>
        <taxon>Craniata</taxon>
        <taxon>Vertebrata</taxon>
        <taxon>Euteleostomi</taxon>
        <taxon>Actinopterygii</taxon>
        <taxon>Neopterygii</taxon>
        <taxon>Teleostei</taxon>
        <taxon>Ostariophysi</taxon>
        <taxon>Siluriformes</taxon>
        <taxon>Ictaluridae</taxon>
        <taxon>Ameiurus</taxon>
    </lineage>
</organism>
<accession>A0A7J6AB36</accession>
<sequence length="75" mass="8180">MLVCVGVATRVATAAYFRLAAASHDAATERARAPGRRHSAPLRPRASRTSSSARRESRRRGAGREKPLYWKSGCV</sequence>
<name>A0A7J6AB36_AMEME</name>
<protein>
    <submittedName>
        <fullName evidence="2">Uncharacterized protein</fullName>
    </submittedName>
</protein>
<dbReference type="EMBL" id="JAAGNN010000016">
    <property type="protein sequence ID" value="KAF4079227.1"/>
    <property type="molecule type" value="Genomic_DNA"/>
</dbReference>
<evidence type="ECO:0000256" key="1">
    <source>
        <dbReference type="SAM" id="MobiDB-lite"/>
    </source>
</evidence>
<dbReference type="AlphaFoldDB" id="A0A7J6AB36"/>
<evidence type="ECO:0000313" key="3">
    <source>
        <dbReference type="Proteomes" id="UP000593565"/>
    </source>
</evidence>
<evidence type="ECO:0000313" key="2">
    <source>
        <dbReference type="EMBL" id="KAF4079227.1"/>
    </source>
</evidence>
<proteinExistence type="predicted"/>
<feature type="compositionally biased region" description="Low complexity" evidence="1">
    <location>
        <begin position="41"/>
        <end position="52"/>
    </location>
</feature>
<feature type="region of interest" description="Disordered" evidence="1">
    <location>
        <begin position="27"/>
        <end position="75"/>
    </location>
</feature>
<dbReference type="Proteomes" id="UP000593565">
    <property type="component" value="Unassembled WGS sequence"/>
</dbReference>
<keyword evidence="3" id="KW-1185">Reference proteome</keyword>
<reference evidence="2 3" key="1">
    <citation type="submission" date="2020-02" db="EMBL/GenBank/DDBJ databases">
        <title>A chromosome-scale genome assembly of the black bullhead catfish (Ameiurus melas).</title>
        <authorList>
            <person name="Wen M."/>
            <person name="Zham M."/>
            <person name="Cabau C."/>
            <person name="Klopp C."/>
            <person name="Donnadieu C."/>
            <person name="Roques C."/>
            <person name="Bouchez O."/>
            <person name="Lampietro C."/>
            <person name="Jouanno E."/>
            <person name="Herpin A."/>
            <person name="Louis A."/>
            <person name="Berthelot C."/>
            <person name="Parey E."/>
            <person name="Roest-Crollius H."/>
            <person name="Braasch I."/>
            <person name="Postlethwait J."/>
            <person name="Robinson-Rechavi M."/>
            <person name="Echchiki A."/>
            <person name="Begum T."/>
            <person name="Montfort J."/>
            <person name="Schartl M."/>
            <person name="Bobe J."/>
            <person name="Guiguen Y."/>
        </authorList>
    </citation>
    <scope>NUCLEOTIDE SEQUENCE [LARGE SCALE GENOMIC DNA]</scope>
    <source>
        <strain evidence="2">M_S1</strain>
        <tissue evidence="2">Blood</tissue>
    </source>
</reference>
<comment type="caution">
    <text evidence="2">The sequence shown here is derived from an EMBL/GenBank/DDBJ whole genome shotgun (WGS) entry which is preliminary data.</text>
</comment>